<name>A0A6A0AA23_HAELA</name>
<evidence type="ECO:0000313" key="2">
    <source>
        <dbReference type="Proteomes" id="UP000485058"/>
    </source>
</evidence>
<gene>
    <name evidence="1" type="ORF">HaLaN_27899</name>
</gene>
<dbReference type="Proteomes" id="UP000485058">
    <property type="component" value="Unassembled WGS sequence"/>
</dbReference>
<keyword evidence="2" id="KW-1185">Reference proteome</keyword>
<comment type="caution">
    <text evidence="1">The sequence shown here is derived from an EMBL/GenBank/DDBJ whole genome shotgun (WGS) entry which is preliminary data.</text>
</comment>
<reference evidence="1 2" key="1">
    <citation type="submission" date="2020-02" db="EMBL/GenBank/DDBJ databases">
        <title>Draft genome sequence of Haematococcus lacustris strain NIES-144.</title>
        <authorList>
            <person name="Morimoto D."/>
            <person name="Nakagawa S."/>
            <person name="Yoshida T."/>
            <person name="Sawayama S."/>
        </authorList>
    </citation>
    <scope>NUCLEOTIDE SEQUENCE [LARGE SCALE GENOMIC DNA]</scope>
    <source>
        <strain evidence="1 2">NIES-144</strain>
    </source>
</reference>
<sequence length="91" mass="9741">MVRTVVLVLPSNKGNLDCQNSQSGRCSSTWSGCQLPHRKAVHEPEDLPFTGRELTATSDYSPDTHIAVGVDPGVTQAIKAAHAQQHPVTGH</sequence>
<organism evidence="1 2">
    <name type="scientific">Haematococcus lacustris</name>
    <name type="common">Green alga</name>
    <name type="synonym">Haematococcus pluvialis</name>
    <dbReference type="NCBI Taxonomy" id="44745"/>
    <lineage>
        <taxon>Eukaryota</taxon>
        <taxon>Viridiplantae</taxon>
        <taxon>Chlorophyta</taxon>
        <taxon>core chlorophytes</taxon>
        <taxon>Chlorophyceae</taxon>
        <taxon>CS clade</taxon>
        <taxon>Chlamydomonadales</taxon>
        <taxon>Haematococcaceae</taxon>
        <taxon>Haematococcus</taxon>
    </lineage>
</organism>
<proteinExistence type="predicted"/>
<protein>
    <submittedName>
        <fullName evidence="1">Uncharacterized protein</fullName>
    </submittedName>
</protein>
<evidence type="ECO:0000313" key="1">
    <source>
        <dbReference type="EMBL" id="GFH29263.1"/>
    </source>
</evidence>
<dbReference type="AlphaFoldDB" id="A0A6A0AA23"/>
<accession>A0A6A0AA23</accession>
<feature type="non-terminal residue" evidence="1">
    <location>
        <position position="91"/>
    </location>
</feature>
<dbReference type="EMBL" id="BLLF01004263">
    <property type="protein sequence ID" value="GFH29263.1"/>
    <property type="molecule type" value="Genomic_DNA"/>
</dbReference>